<keyword evidence="3" id="KW-0067">ATP-binding</keyword>
<dbReference type="PANTHER" id="PTHR47161">
    <property type="entry name" value="LYMPHOID-SPECIFIC HELICASE"/>
    <property type="match status" value="1"/>
</dbReference>
<evidence type="ECO:0000256" key="3">
    <source>
        <dbReference type="ARBA" id="ARBA00022840"/>
    </source>
</evidence>
<dbReference type="Proteomes" id="UP001610432">
    <property type="component" value="Unassembled WGS sequence"/>
</dbReference>
<dbReference type="PROSITE" id="PS51194">
    <property type="entry name" value="HELICASE_CTER"/>
    <property type="match status" value="1"/>
</dbReference>
<feature type="compositionally biased region" description="Basic and acidic residues" evidence="4">
    <location>
        <begin position="35"/>
        <end position="45"/>
    </location>
</feature>
<evidence type="ECO:0000259" key="5">
    <source>
        <dbReference type="PROSITE" id="PS51192"/>
    </source>
</evidence>
<dbReference type="InterPro" id="IPR027417">
    <property type="entry name" value="P-loop_NTPase"/>
</dbReference>
<feature type="region of interest" description="Disordered" evidence="4">
    <location>
        <begin position="96"/>
        <end position="170"/>
    </location>
</feature>
<dbReference type="InterPro" id="IPR049730">
    <property type="entry name" value="SNF2/RAD54-like_C"/>
</dbReference>
<protein>
    <submittedName>
        <fullName evidence="7">SNF2 family N-terminal domain-containing protein</fullName>
    </submittedName>
</protein>
<organism evidence="7 8">
    <name type="scientific">Aspergillus lucknowensis</name>
    <dbReference type="NCBI Taxonomy" id="176173"/>
    <lineage>
        <taxon>Eukaryota</taxon>
        <taxon>Fungi</taxon>
        <taxon>Dikarya</taxon>
        <taxon>Ascomycota</taxon>
        <taxon>Pezizomycotina</taxon>
        <taxon>Eurotiomycetes</taxon>
        <taxon>Eurotiomycetidae</taxon>
        <taxon>Eurotiales</taxon>
        <taxon>Aspergillaceae</taxon>
        <taxon>Aspergillus</taxon>
        <taxon>Aspergillus subgen. Nidulantes</taxon>
    </lineage>
</organism>
<accession>A0ABR4LLU4</accession>
<feature type="compositionally biased region" description="Basic and acidic residues" evidence="4">
    <location>
        <begin position="123"/>
        <end position="150"/>
    </location>
</feature>
<keyword evidence="1" id="KW-0547">Nucleotide-binding</keyword>
<keyword evidence="8" id="KW-1185">Reference proteome</keyword>
<feature type="compositionally biased region" description="Low complexity" evidence="4">
    <location>
        <begin position="511"/>
        <end position="529"/>
    </location>
</feature>
<name>A0ABR4LLU4_9EURO</name>
<dbReference type="CDD" id="cd18793">
    <property type="entry name" value="SF2_C_SNF"/>
    <property type="match status" value="1"/>
</dbReference>
<feature type="domain" description="Helicase ATP-binding" evidence="5">
    <location>
        <begin position="239"/>
        <end position="408"/>
    </location>
</feature>
<evidence type="ECO:0000256" key="1">
    <source>
        <dbReference type="ARBA" id="ARBA00022741"/>
    </source>
</evidence>
<dbReference type="InterPro" id="IPR014001">
    <property type="entry name" value="Helicase_ATP-bd"/>
</dbReference>
<dbReference type="SUPFAM" id="SSF52540">
    <property type="entry name" value="P-loop containing nucleoside triphosphate hydrolases"/>
    <property type="match status" value="2"/>
</dbReference>
<dbReference type="Pfam" id="PF00271">
    <property type="entry name" value="Helicase_C"/>
    <property type="match status" value="1"/>
</dbReference>
<dbReference type="SMART" id="SM00490">
    <property type="entry name" value="HELICc"/>
    <property type="match status" value="1"/>
</dbReference>
<dbReference type="InterPro" id="IPR038718">
    <property type="entry name" value="SNF2-like_sf"/>
</dbReference>
<feature type="compositionally biased region" description="Polar residues" evidence="4">
    <location>
        <begin position="1"/>
        <end position="16"/>
    </location>
</feature>
<feature type="domain" description="Helicase C-terminal" evidence="6">
    <location>
        <begin position="654"/>
        <end position="824"/>
    </location>
</feature>
<dbReference type="SMART" id="SM00487">
    <property type="entry name" value="DEXDc"/>
    <property type="match status" value="1"/>
</dbReference>
<sequence length="894" mass="101124">MMSNPGTPVTPTFSHGETTRRDSTQPSSPMTDADQDVKMTTEDRTSGGQGNAEDYAGSVENEEEMDVKAKALMHLLNTSEVFVAIMAEKMKKQQEDAKLEAARKQQQQRKDSAGESKTSATPIDKRETRARTKQEGPRELADDAEKKDYLASKPNRGRGRKAPPAAKGNTISSYFKKANLNVDETKSTTVQEALEHAADEYEANPTGLGEQELVPTQQPSLVTGGKMRKYQLEGLEWMKSLWMNGLCGILADEMGLGKTVQAISLIAFFKEHNVSGPFLISAPLSTISNWVDEFARWTPGIKTVLYHGSKEQRADLRRKFMNMRNQKDADFPVVCTSYEICMNDRKFLAQYQWRYIIVDEGHRLKNMNCRLIKELLSYNSANRLLITGTPLQNNITELWSLLHFLLPEIFNDLNSFQNWFDFSSVLENNGQTDMIERRKRSLVSTMHSILKPFLLRRVKTDVETALPKKREYILYAPLTAEQKDLYREILNGTGRQYLEEKATERLIAQKAATSRSRSLKRSASSSAFSTPNKSLKSSRDSTPGSRASSVRRRKAPQTYKEITDREFNAKLRKLEQGIEEDLDFESIGESEQEEIERVNTIKLAKREISQKKMQNPVMQARLACNSPHNFYWPWADSPSSIDESLITASGKMLLLDRLVPSLLKKGHKILIFSQFKTQLDILQDWATSLRSWNCCRIDGGISQEDRQAQIKAFNTDKNYKLFLLSTRAGGQGINLVAADTVILYDSDWNPQQDLQAQDRAHRIGQTKPVIVYRLATKGTVEQTLLEKADSKRRLERLVIQKGKFKSLLSETGPGVSRDDVEELRRALGEDEYERFEAGADSASILSDEDLRILTDRSEEAYLRAEKGLEAGGRAFKAVETKRDGTGLMEKLAAK</sequence>
<comment type="caution">
    <text evidence="7">The sequence shown here is derived from an EMBL/GenBank/DDBJ whole genome shotgun (WGS) entry which is preliminary data.</text>
</comment>
<dbReference type="InterPro" id="IPR001650">
    <property type="entry name" value="Helicase_C-like"/>
</dbReference>
<dbReference type="Pfam" id="PF00176">
    <property type="entry name" value="SNF2-rel_dom"/>
    <property type="match status" value="1"/>
</dbReference>
<dbReference type="Gene3D" id="3.40.50.10810">
    <property type="entry name" value="Tandem AAA-ATPase domain"/>
    <property type="match status" value="1"/>
</dbReference>
<dbReference type="RefSeq" id="XP_070884316.1">
    <property type="nucleotide sequence ID" value="XM_071034490.1"/>
</dbReference>
<evidence type="ECO:0000256" key="4">
    <source>
        <dbReference type="SAM" id="MobiDB-lite"/>
    </source>
</evidence>
<evidence type="ECO:0000256" key="2">
    <source>
        <dbReference type="ARBA" id="ARBA00022801"/>
    </source>
</evidence>
<feature type="compositionally biased region" description="Polar residues" evidence="4">
    <location>
        <begin position="530"/>
        <end position="548"/>
    </location>
</feature>
<dbReference type="Gene3D" id="3.40.50.300">
    <property type="entry name" value="P-loop containing nucleotide triphosphate hydrolases"/>
    <property type="match status" value="1"/>
</dbReference>
<evidence type="ECO:0000313" key="8">
    <source>
        <dbReference type="Proteomes" id="UP001610432"/>
    </source>
</evidence>
<evidence type="ECO:0000313" key="7">
    <source>
        <dbReference type="EMBL" id="KAL2865337.1"/>
    </source>
</evidence>
<reference evidence="7 8" key="1">
    <citation type="submission" date="2024-07" db="EMBL/GenBank/DDBJ databases">
        <title>Section-level genome sequencing and comparative genomics of Aspergillus sections Usti and Cavernicolus.</title>
        <authorList>
            <consortium name="Lawrence Berkeley National Laboratory"/>
            <person name="Nybo J.L."/>
            <person name="Vesth T.C."/>
            <person name="Theobald S."/>
            <person name="Frisvad J.C."/>
            <person name="Larsen T.O."/>
            <person name="Kjaerboelling I."/>
            <person name="Rothschild-Mancinelli K."/>
            <person name="Lyhne E.K."/>
            <person name="Kogle M.E."/>
            <person name="Barry K."/>
            <person name="Clum A."/>
            <person name="Na H."/>
            <person name="Ledsgaard L."/>
            <person name="Lin J."/>
            <person name="Lipzen A."/>
            <person name="Kuo A."/>
            <person name="Riley R."/>
            <person name="Mondo S."/>
            <person name="Labutti K."/>
            <person name="Haridas S."/>
            <person name="Pangalinan J."/>
            <person name="Salamov A.A."/>
            <person name="Simmons B.A."/>
            <person name="Magnuson J.K."/>
            <person name="Chen J."/>
            <person name="Drula E."/>
            <person name="Henrissat B."/>
            <person name="Wiebenga A."/>
            <person name="Lubbers R.J."/>
            <person name="Gomes A.C."/>
            <person name="Macurrencykelacurrency M.R."/>
            <person name="Stajich J."/>
            <person name="Grigoriev I.V."/>
            <person name="Mortensen U.H."/>
            <person name="De Vries R.P."/>
            <person name="Baker S.E."/>
            <person name="Andersen M.R."/>
        </authorList>
    </citation>
    <scope>NUCLEOTIDE SEQUENCE [LARGE SCALE GENOMIC DNA]</scope>
    <source>
        <strain evidence="7 8">CBS 449.75</strain>
    </source>
</reference>
<dbReference type="PANTHER" id="PTHR47161:SF1">
    <property type="entry name" value="LYMPHOID-SPECIFIC HELICASE"/>
    <property type="match status" value="1"/>
</dbReference>
<feature type="region of interest" description="Disordered" evidence="4">
    <location>
        <begin position="511"/>
        <end position="557"/>
    </location>
</feature>
<evidence type="ECO:0000259" key="6">
    <source>
        <dbReference type="PROSITE" id="PS51194"/>
    </source>
</evidence>
<dbReference type="PROSITE" id="PS51192">
    <property type="entry name" value="HELICASE_ATP_BIND_1"/>
    <property type="match status" value="1"/>
</dbReference>
<proteinExistence type="predicted"/>
<dbReference type="InterPro" id="IPR000330">
    <property type="entry name" value="SNF2_N"/>
</dbReference>
<gene>
    <name evidence="7" type="ORF">BJX67DRAFT_389358</name>
</gene>
<dbReference type="GeneID" id="98149562"/>
<feature type="compositionally biased region" description="Basic and acidic residues" evidence="4">
    <location>
        <begin position="96"/>
        <end position="114"/>
    </location>
</feature>
<feature type="region of interest" description="Disordered" evidence="4">
    <location>
        <begin position="1"/>
        <end position="62"/>
    </location>
</feature>
<keyword evidence="2" id="KW-0378">Hydrolase</keyword>
<dbReference type="EMBL" id="JBFXLQ010000032">
    <property type="protein sequence ID" value="KAL2865337.1"/>
    <property type="molecule type" value="Genomic_DNA"/>
</dbReference>